<reference evidence="15 16" key="1">
    <citation type="journal article" date="2021" name="Comput. Struct. Biotechnol. J.">
        <title>De novo genome assembly of the potent medicinal plant Rehmannia glutinosa using nanopore technology.</title>
        <authorList>
            <person name="Ma L."/>
            <person name="Dong C."/>
            <person name="Song C."/>
            <person name="Wang X."/>
            <person name="Zheng X."/>
            <person name="Niu Y."/>
            <person name="Chen S."/>
            <person name="Feng W."/>
        </authorList>
    </citation>
    <scope>NUCLEOTIDE SEQUENCE [LARGE SCALE GENOMIC DNA]</scope>
    <source>
        <strain evidence="15">DH-2019</strain>
    </source>
</reference>
<evidence type="ECO:0000256" key="8">
    <source>
        <dbReference type="ARBA" id="ARBA00022679"/>
    </source>
</evidence>
<accession>A0ABR0WPL7</accession>
<dbReference type="InterPro" id="IPR001465">
    <property type="entry name" value="Malate_synthase_TIM"/>
</dbReference>
<dbReference type="InterPro" id="IPR048355">
    <property type="entry name" value="MS_C"/>
</dbReference>
<evidence type="ECO:0000256" key="11">
    <source>
        <dbReference type="RuleBase" id="RU000555"/>
    </source>
</evidence>
<dbReference type="PROSITE" id="PS00510">
    <property type="entry name" value="MALATE_SYNTHASE"/>
    <property type="match status" value="1"/>
</dbReference>
<evidence type="ECO:0000256" key="6">
    <source>
        <dbReference type="ARBA" id="ARBA00022453"/>
    </source>
</evidence>
<proteinExistence type="inferred from homology"/>
<protein>
    <recommendedName>
        <fullName evidence="4 11">Malate synthase</fullName>
        <ecNumber evidence="4 11">2.3.3.9</ecNumber>
    </recommendedName>
</protein>
<evidence type="ECO:0000259" key="14">
    <source>
        <dbReference type="Pfam" id="PF20659"/>
    </source>
</evidence>
<feature type="domain" description="Malate synthase TIM barrel" evidence="12">
    <location>
        <begin position="215"/>
        <end position="406"/>
    </location>
</feature>
<evidence type="ECO:0000256" key="9">
    <source>
        <dbReference type="ARBA" id="ARBA00023140"/>
    </source>
</evidence>
<evidence type="ECO:0000313" key="15">
    <source>
        <dbReference type="EMBL" id="KAK6148090.1"/>
    </source>
</evidence>
<evidence type="ECO:0000259" key="13">
    <source>
        <dbReference type="Pfam" id="PF20656"/>
    </source>
</evidence>
<dbReference type="EC" id="2.3.3.9" evidence="4 11"/>
<feature type="domain" description="Malate synthase N-terminal" evidence="13">
    <location>
        <begin position="25"/>
        <end position="88"/>
    </location>
</feature>
<keyword evidence="7 11" id="KW-0816">Tricarboxylic acid cycle</keyword>
<keyword evidence="5 11" id="KW-0329">Glyoxylate bypass</keyword>
<gene>
    <name evidence="15" type="ORF">DH2020_019002</name>
</gene>
<dbReference type="CDD" id="cd00727">
    <property type="entry name" value="malate_synt_A"/>
    <property type="match status" value="1"/>
</dbReference>
<evidence type="ECO:0000256" key="4">
    <source>
        <dbReference type="ARBA" id="ARBA00012636"/>
    </source>
</evidence>
<keyword evidence="6" id="KW-0330">Glyoxysome</keyword>
<dbReference type="EMBL" id="JABTTQ020000010">
    <property type="protein sequence ID" value="KAK6148090.1"/>
    <property type="molecule type" value="Genomic_DNA"/>
</dbReference>
<feature type="domain" description="Malate synthase C-terminal" evidence="14">
    <location>
        <begin position="411"/>
        <end position="533"/>
    </location>
</feature>
<keyword evidence="16" id="KW-1185">Reference proteome</keyword>
<organism evidence="15 16">
    <name type="scientific">Rehmannia glutinosa</name>
    <name type="common">Chinese foxglove</name>
    <dbReference type="NCBI Taxonomy" id="99300"/>
    <lineage>
        <taxon>Eukaryota</taxon>
        <taxon>Viridiplantae</taxon>
        <taxon>Streptophyta</taxon>
        <taxon>Embryophyta</taxon>
        <taxon>Tracheophyta</taxon>
        <taxon>Spermatophyta</taxon>
        <taxon>Magnoliopsida</taxon>
        <taxon>eudicotyledons</taxon>
        <taxon>Gunneridae</taxon>
        <taxon>Pentapetalae</taxon>
        <taxon>asterids</taxon>
        <taxon>lamiids</taxon>
        <taxon>Lamiales</taxon>
        <taxon>Orobanchaceae</taxon>
        <taxon>Rehmannieae</taxon>
        <taxon>Rehmannia</taxon>
    </lineage>
</organism>
<dbReference type="Proteomes" id="UP001318860">
    <property type="component" value="Unassembled WGS sequence"/>
</dbReference>
<evidence type="ECO:0000256" key="1">
    <source>
        <dbReference type="ARBA" id="ARBA00004130"/>
    </source>
</evidence>
<comment type="caution">
    <text evidence="15">The sequence shown here is derived from an EMBL/GenBank/DDBJ whole genome shotgun (WGS) entry which is preliminary data.</text>
</comment>
<evidence type="ECO:0000256" key="3">
    <source>
        <dbReference type="ARBA" id="ARBA00006394"/>
    </source>
</evidence>
<dbReference type="Pfam" id="PF01274">
    <property type="entry name" value="MS_TIM-barrel"/>
    <property type="match status" value="1"/>
</dbReference>
<comment type="subcellular location">
    <subcellularLocation>
        <location evidence="1">Glyoxysome</location>
    </subcellularLocation>
</comment>
<dbReference type="SUPFAM" id="SSF51645">
    <property type="entry name" value="Malate synthase G"/>
    <property type="match status" value="1"/>
</dbReference>
<name>A0ABR0WPL7_REHGL</name>
<keyword evidence="9" id="KW-0576">Peroxisome</keyword>
<dbReference type="InterPro" id="IPR006252">
    <property type="entry name" value="Malate_synthA"/>
</dbReference>
<evidence type="ECO:0000256" key="5">
    <source>
        <dbReference type="ARBA" id="ARBA00022435"/>
    </source>
</evidence>
<dbReference type="InterPro" id="IPR046363">
    <property type="entry name" value="MS_N_TIM-barrel_dom"/>
</dbReference>
<dbReference type="PANTHER" id="PTHR42902:SF1">
    <property type="entry name" value="MALATE SYNTHASE 1-RELATED"/>
    <property type="match status" value="1"/>
</dbReference>
<keyword evidence="8 11" id="KW-0808">Transferase</keyword>
<evidence type="ECO:0000256" key="7">
    <source>
        <dbReference type="ARBA" id="ARBA00022532"/>
    </source>
</evidence>
<evidence type="ECO:0000256" key="10">
    <source>
        <dbReference type="ARBA" id="ARBA00047918"/>
    </source>
</evidence>
<comment type="pathway">
    <text evidence="2 11">Carbohydrate metabolism; glyoxylate cycle; (S)-malate from isocitrate: step 2/2.</text>
</comment>
<evidence type="ECO:0000313" key="16">
    <source>
        <dbReference type="Proteomes" id="UP001318860"/>
    </source>
</evidence>
<dbReference type="Gene3D" id="1.20.1220.12">
    <property type="entry name" value="Malate synthase, domain III"/>
    <property type="match status" value="1"/>
</dbReference>
<dbReference type="Pfam" id="PF20656">
    <property type="entry name" value="MS_N"/>
    <property type="match status" value="1"/>
</dbReference>
<dbReference type="Gene3D" id="3.20.20.360">
    <property type="entry name" value="Malate synthase, domain 3"/>
    <property type="match status" value="2"/>
</dbReference>
<dbReference type="InterPro" id="IPR019830">
    <property type="entry name" value="Malate_synthase_CS"/>
</dbReference>
<comment type="similarity">
    <text evidence="3 11">Belongs to the malate synthase family.</text>
</comment>
<sequence length="544" mass="61858">MVGFETFLETPSKERKTVVGYDVPEGVDIRGRYDSEFARILTKDALQFVANLQREFRNHIKYAMECRKEAKMRYNSGALPGFDPATKYVRDGEWVCAAPPPAVADRRVEITGPVERKMVINALNSGAKVFMADFEDALSPSWENLMRGHVNLRDAVNGTISFHDKARNRVYKLNEQTAKLFVRPRGWHLPEAHIFIDGEPATGCLVDFGLYFFHNWEARIWNNVFEVAEKMAGIQKGSIRATVLIETLPAVFQMDEILYELRDHSIGLNCGRWDYIFSYVKTFQAHPDRLLPDRVQVGMTQHFMRSYSDLLIRTCHRRGVHAMGGMAAQIPIRDDPKANEAALELVRKDKLREVRAGHDGTWAAHPGLIPAIMEVFTNNMANNANQIQYVKREDAANLTEEDLLQIPRGARTMDGLRLNTRVGIQYVAAWLTGTGSVPLYNLMEDAATAEISRVQNWQWLKYGVELDGDGLGVKVTRELFGRVVEEEMGRIEREVGKDKFNRGMYKEACKIFTRQCTAPTLDDFLTLDAYNNIVIHHPIGSSRL</sequence>
<dbReference type="PANTHER" id="PTHR42902">
    <property type="entry name" value="MALATE SYNTHASE"/>
    <property type="match status" value="1"/>
</dbReference>
<comment type="catalytic activity">
    <reaction evidence="10 11">
        <text>glyoxylate + acetyl-CoA + H2O = (S)-malate + CoA + H(+)</text>
        <dbReference type="Rhea" id="RHEA:18181"/>
        <dbReference type="ChEBI" id="CHEBI:15377"/>
        <dbReference type="ChEBI" id="CHEBI:15378"/>
        <dbReference type="ChEBI" id="CHEBI:15589"/>
        <dbReference type="ChEBI" id="CHEBI:36655"/>
        <dbReference type="ChEBI" id="CHEBI:57287"/>
        <dbReference type="ChEBI" id="CHEBI:57288"/>
        <dbReference type="EC" id="2.3.3.9"/>
    </reaction>
</comment>
<dbReference type="PIRSF" id="PIRSF001363">
    <property type="entry name" value="Malate_synth"/>
    <property type="match status" value="1"/>
</dbReference>
<evidence type="ECO:0000256" key="2">
    <source>
        <dbReference type="ARBA" id="ARBA00004757"/>
    </source>
</evidence>
<dbReference type="InterPro" id="IPR011076">
    <property type="entry name" value="Malate_synth_sf"/>
</dbReference>
<dbReference type="InterPro" id="IPR048356">
    <property type="entry name" value="MS_N"/>
</dbReference>
<evidence type="ECO:0000259" key="12">
    <source>
        <dbReference type="Pfam" id="PF01274"/>
    </source>
</evidence>
<dbReference type="Pfam" id="PF20659">
    <property type="entry name" value="MS_C"/>
    <property type="match status" value="1"/>
</dbReference>
<dbReference type="InterPro" id="IPR044856">
    <property type="entry name" value="Malate_synth_C_sf"/>
</dbReference>